<name>A0ABP3Y888_9FLAO</name>
<organism evidence="2 3">
    <name type="scientific">Wandonia haliotis</name>
    <dbReference type="NCBI Taxonomy" id="574963"/>
    <lineage>
        <taxon>Bacteria</taxon>
        <taxon>Pseudomonadati</taxon>
        <taxon>Bacteroidota</taxon>
        <taxon>Flavobacteriia</taxon>
        <taxon>Flavobacteriales</taxon>
        <taxon>Crocinitomicaceae</taxon>
        <taxon>Wandonia</taxon>
    </lineage>
</organism>
<dbReference type="Proteomes" id="UP001501126">
    <property type="component" value="Unassembled WGS sequence"/>
</dbReference>
<keyword evidence="1" id="KW-1133">Transmembrane helix</keyword>
<evidence type="ECO:0000313" key="3">
    <source>
        <dbReference type="Proteomes" id="UP001501126"/>
    </source>
</evidence>
<dbReference type="EMBL" id="BAAAFH010000022">
    <property type="protein sequence ID" value="GAA0876399.1"/>
    <property type="molecule type" value="Genomic_DNA"/>
</dbReference>
<keyword evidence="3" id="KW-1185">Reference proteome</keyword>
<accession>A0ABP3Y888</accession>
<feature type="transmembrane region" description="Helical" evidence="1">
    <location>
        <begin position="106"/>
        <end position="127"/>
    </location>
</feature>
<evidence type="ECO:0000256" key="1">
    <source>
        <dbReference type="SAM" id="Phobius"/>
    </source>
</evidence>
<feature type="transmembrane region" description="Helical" evidence="1">
    <location>
        <begin position="65"/>
        <end position="86"/>
    </location>
</feature>
<dbReference type="RefSeq" id="WP_343789148.1">
    <property type="nucleotide sequence ID" value="NZ_BAAAFH010000022.1"/>
</dbReference>
<gene>
    <name evidence="2" type="ORF">GCM10009118_28090</name>
</gene>
<protein>
    <submittedName>
        <fullName evidence="2">Uncharacterized protein</fullName>
    </submittedName>
</protein>
<feature type="transmembrane region" description="Helical" evidence="1">
    <location>
        <begin position="7"/>
        <end position="29"/>
    </location>
</feature>
<sequence length="178" mass="20685">MKRSKILIYLLISVLVNYLLVADVLFFTYTITGVWTSRTIWGVWFIVSLYLAVKNWKWHSVRFFTVTTLVLPLFVAPFLGILGGPLFLRLMNADFEQRLKGDSYQIYLYTSAFSGNFFVLFEDSFLVKKNISSSSFMLDTGNPNFKMDMVRVIEENGQEVIVEIISDAEKIRITFERE</sequence>
<proteinExistence type="predicted"/>
<keyword evidence="1" id="KW-0812">Transmembrane</keyword>
<comment type="caution">
    <text evidence="2">The sequence shown here is derived from an EMBL/GenBank/DDBJ whole genome shotgun (WGS) entry which is preliminary data.</text>
</comment>
<reference evidence="3" key="1">
    <citation type="journal article" date="2019" name="Int. J. Syst. Evol. Microbiol.">
        <title>The Global Catalogue of Microorganisms (GCM) 10K type strain sequencing project: providing services to taxonomists for standard genome sequencing and annotation.</title>
        <authorList>
            <consortium name="The Broad Institute Genomics Platform"/>
            <consortium name="The Broad Institute Genome Sequencing Center for Infectious Disease"/>
            <person name="Wu L."/>
            <person name="Ma J."/>
        </authorList>
    </citation>
    <scope>NUCLEOTIDE SEQUENCE [LARGE SCALE GENOMIC DNA]</scope>
    <source>
        <strain evidence="3">JCM 16083</strain>
    </source>
</reference>
<evidence type="ECO:0000313" key="2">
    <source>
        <dbReference type="EMBL" id="GAA0876399.1"/>
    </source>
</evidence>
<feature type="transmembrane region" description="Helical" evidence="1">
    <location>
        <begin position="35"/>
        <end position="53"/>
    </location>
</feature>
<keyword evidence="1" id="KW-0472">Membrane</keyword>